<dbReference type="Gene3D" id="1.20.120.160">
    <property type="entry name" value="HPT domain"/>
    <property type="match status" value="1"/>
</dbReference>
<evidence type="ECO:0000256" key="8">
    <source>
        <dbReference type="ARBA" id="ARBA00023012"/>
    </source>
</evidence>
<dbReference type="InterPro" id="IPR011006">
    <property type="entry name" value="CheY-like_superfamily"/>
</dbReference>
<dbReference type="GO" id="GO:0005886">
    <property type="term" value="C:plasma membrane"/>
    <property type="evidence" value="ECO:0007669"/>
    <property type="project" value="UniProtKB-SubCell"/>
</dbReference>
<evidence type="ECO:0000256" key="10">
    <source>
        <dbReference type="PROSITE-ProRule" id="PRU00110"/>
    </source>
</evidence>
<evidence type="ECO:0000313" key="14">
    <source>
        <dbReference type="EMBL" id="OSM02271.1"/>
    </source>
</evidence>
<dbReference type="SMART" id="SM00448">
    <property type="entry name" value="REC"/>
    <property type="match status" value="1"/>
</dbReference>
<feature type="modified residue" description="Phosphohistidine" evidence="10">
    <location>
        <position position="266"/>
    </location>
</feature>
<dbReference type="PANTHER" id="PTHR45339:SF1">
    <property type="entry name" value="HYBRID SIGNAL TRANSDUCTION HISTIDINE KINASE J"/>
    <property type="match status" value="1"/>
</dbReference>
<reference evidence="14 15" key="1">
    <citation type="journal article" date="2016" name="BMC Genomics">
        <title>Combined genomic and structural analyses of a cultured magnetotactic bacterium reveals its niche adaptation to a dynamic environment.</title>
        <authorList>
            <person name="Araujo A.C."/>
            <person name="Morillo V."/>
            <person name="Cypriano J."/>
            <person name="Teixeira L.C."/>
            <person name="Leao P."/>
            <person name="Lyra S."/>
            <person name="Almeida L.G."/>
            <person name="Bazylinski D.A."/>
            <person name="Vasconcellos A.T."/>
            <person name="Abreu F."/>
            <person name="Lins U."/>
        </authorList>
    </citation>
    <scope>NUCLEOTIDE SEQUENCE [LARGE SCALE GENOMIC DNA]</scope>
    <source>
        <strain evidence="14 15">IT-1</strain>
    </source>
</reference>
<feature type="domain" description="HPt" evidence="13">
    <location>
        <begin position="227"/>
        <end position="320"/>
    </location>
</feature>
<comment type="caution">
    <text evidence="14">The sequence shown here is derived from an EMBL/GenBank/DDBJ whole genome shotgun (WGS) entry which is preliminary data.</text>
</comment>
<dbReference type="CDD" id="cd00088">
    <property type="entry name" value="HPT"/>
    <property type="match status" value="1"/>
</dbReference>
<keyword evidence="6" id="KW-0067">ATP-binding</keyword>
<dbReference type="GO" id="GO:0005524">
    <property type="term" value="F:ATP binding"/>
    <property type="evidence" value="ECO:0007669"/>
    <property type="project" value="UniProtKB-KW"/>
</dbReference>
<keyword evidence="4" id="KW-0812">Transmembrane</keyword>
<organism evidence="14 15">
    <name type="scientific">Magnetofaba australis IT-1</name>
    <dbReference type="NCBI Taxonomy" id="1434232"/>
    <lineage>
        <taxon>Bacteria</taxon>
        <taxon>Pseudomonadati</taxon>
        <taxon>Pseudomonadota</taxon>
        <taxon>Magnetococcia</taxon>
        <taxon>Magnetococcales</taxon>
        <taxon>Magnetococcaceae</taxon>
        <taxon>Magnetofaba</taxon>
    </lineage>
</organism>
<name>A0A1Y2K2K4_9PROT</name>
<keyword evidence="3 11" id="KW-0597">Phosphoprotein</keyword>
<dbReference type="Pfam" id="PF01627">
    <property type="entry name" value="Hpt"/>
    <property type="match status" value="1"/>
</dbReference>
<evidence type="ECO:0000259" key="12">
    <source>
        <dbReference type="PROSITE" id="PS50110"/>
    </source>
</evidence>
<keyword evidence="5" id="KW-0547">Nucleotide-binding</keyword>
<dbReference type="Pfam" id="PF00072">
    <property type="entry name" value="Response_reg"/>
    <property type="match status" value="1"/>
</dbReference>
<keyword evidence="9" id="KW-0472">Membrane</keyword>
<dbReference type="AlphaFoldDB" id="A0A1Y2K2K4"/>
<dbReference type="GO" id="GO:0004672">
    <property type="term" value="F:protein kinase activity"/>
    <property type="evidence" value="ECO:0007669"/>
    <property type="project" value="UniProtKB-ARBA"/>
</dbReference>
<dbReference type="EMBL" id="LVJN01000020">
    <property type="protein sequence ID" value="OSM02271.1"/>
    <property type="molecule type" value="Genomic_DNA"/>
</dbReference>
<dbReference type="SMART" id="SM00073">
    <property type="entry name" value="HPT"/>
    <property type="match status" value="1"/>
</dbReference>
<keyword evidence="2" id="KW-1003">Cell membrane</keyword>
<dbReference type="PROSITE" id="PS50110">
    <property type="entry name" value="RESPONSE_REGULATORY"/>
    <property type="match status" value="1"/>
</dbReference>
<dbReference type="PROSITE" id="PS50894">
    <property type="entry name" value="HPT"/>
    <property type="match status" value="1"/>
</dbReference>
<evidence type="ECO:0000256" key="2">
    <source>
        <dbReference type="ARBA" id="ARBA00022475"/>
    </source>
</evidence>
<evidence type="ECO:0000256" key="1">
    <source>
        <dbReference type="ARBA" id="ARBA00004651"/>
    </source>
</evidence>
<evidence type="ECO:0000256" key="5">
    <source>
        <dbReference type="ARBA" id="ARBA00022741"/>
    </source>
</evidence>
<evidence type="ECO:0000313" key="15">
    <source>
        <dbReference type="Proteomes" id="UP000194003"/>
    </source>
</evidence>
<dbReference type="OrthoDB" id="9801602at2"/>
<dbReference type="InterPro" id="IPR001789">
    <property type="entry name" value="Sig_transdc_resp-reg_receiver"/>
</dbReference>
<proteinExistence type="predicted"/>
<accession>A0A1Y2K2K4</accession>
<dbReference type="CDD" id="cd17546">
    <property type="entry name" value="REC_hyHK_CKI1_RcsC-like"/>
    <property type="match status" value="1"/>
</dbReference>
<dbReference type="InterPro" id="IPR036641">
    <property type="entry name" value="HPT_dom_sf"/>
</dbReference>
<evidence type="ECO:0000256" key="3">
    <source>
        <dbReference type="ARBA" id="ARBA00022553"/>
    </source>
</evidence>
<protein>
    <submittedName>
        <fullName evidence="14">Uncharacterized protein</fullName>
    </submittedName>
</protein>
<dbReference type="RefSeq" id="WP_085444750.1">
    <property type="nucleotide sequence ID" value="NZ_LVJN01000020.1"/>
</dbReference>
<comment type="subcellular location">
    <subcellularLocation>
        <location evidence="1">Cell membrane</location>
        <topology evidence="1">Multi-pass membrane protein</topology>
    </subcellularLocation>
</comment>
<feature type="domain" description="Response regulatory" evidence="12">
    <location>
        <begin position="73"/>
        <end position="192"/>
    </location>
</feature>
<dbReference type="InterPro" id="IPR008207">
    <property type="entry name" value="Sig_transdc_His_kin_Hpt_dom"/>
</dbReference>
<dbReference type="PANTHER" id="PTHR45339">
    <property type="entry name" value="HYBRID SIGNAL TRANSDUCTION HISTIDINE KINASE J"/>
    <property type="match status" value="1"/>
</dbReference>
<dbReference type="SUPFAM" id="SSF52172">
    <property type="entry name" value="CheY-like"/>
    <property type="match status" value="1"/>
</dbReference>
<evidence type="ECO:0000259" key="13">
    <source>
        <dbReference type="PROSITE" id="PS50894"/>
    </source>
</evidence>
<dbReference type="STRING" id="1434232.MAIT1_02389"/>
<feature type="modified residue" description="4-aspartylphosphate" evidence="11">
    <location>
        <position position="122"/>
    </location>
</feature>
<keyword evidence="15" id="KW-1185">Reference proteome</keyword>
<evidence type="ECO:0000256" key="9">
    <source>
        <dbReference type="ARBA" id="ARBA00023136"/>
    </source>
</evidence>
<keyword evidence="8" id="KW-0902">Two-component regulatory system</keyword>
<evidence type="ECO:0000256" key="6">
    <source>
        <dbReference type="ARBA" id="ARBA00022840"/>
    </source>
</evidence>
<evidence type="ECO:0000256" key="4">
    <source>
        <dbReference type="ARBA" id="ARBA00022692"/>
    </source>
</evidence>
<dbReference type="SUPFAM" id="SSF47226">
    <property type="entry name" value="Histidine-containing phosphotransfer domain, HPT domain"/>
    <property type="match status" value="1"/>
</dbReference>
<dbReference type="Proteomes" id="UP000194003">
    <property type="component" value="Unassembled WGS sequence"/>
</dbReference>
<keyword evidence="7" id="KW-1133">Transmembrane helix</keyword>
<dbReference type="Gene3D" id="3.40.50.2300">
    <property type="match status" value="1"/>
</dbReference>
<gene>
    <name evidence="14" type="ORF">MAIT1_02389</name>
</gene>
<evidence type="ECO:0000256" key="7">
    <source>
        <dbReference type="ARBA" id="ARBA00022989"/>
    </source>
</evidence>
<dbReference type="GO" id="GO:0000160">
    <property type="term" value="P:phosphorelay signal transduction system"/>
    <property type="evidence" value="ECO:0007669"/>
    <property type="project" value="UniProtKB-KW"/>
</dbReference>
<sequence length="328" mass="35736">MHQQDPVENSLPPLVSEQARQLLTQLLATPLDDRQRHLVASLFGVLGLKRDGQRVDVGFLAQGDQTETLAPLRVLLVEDNDFTSKMLSRLLSLRGHDVDVAPNGMACLQRLGEHAYDLILMDLSMPNMNGLEATTEIRRHERESALPHTPIVAVTALTDSDHQEQARIAGVDGFHAKPVDAGRLFAEIERVLESRRSQESDQAPLQEPRPGEQIADIQQLLQTVEQDWTLAREVGQMFLDDASAMLNALRDALRDGDVEQARNAAHALKGAAGAFGQTPVRRLALALEAMANNGALGGSKPVFAALESALETMCASIQSALLDDERSA</sequence>
<evidence type="ECO:0000256" key="11">
    <source>
        <dbReference type="PROSITE-ProRule" id="PRU00169"/>
    </source>
</evidence>